<dbReference type="Proteomes" id="UP000257039">
    <property type="component" value="Unassembled WGS sequence"/>
</dbReference>
<protein>
    <submittedName>
        <fullName evidence="3">Type VI secretion system-associated FHA domain protein TagH</fullName>
    </submittedName>
</protein>
<dbReference type="AlphaFoldDB" id="A0A4P9VGI2"/>
<sequence length="817" mass="88687">MELLLKVISPQRHEMGQNEMRVFQPSGGTIGRASQNDWVLPDKNRHLSSKHATITYEQGAYFITDTSTNGVYLNNSSEPLGRGHTVRLQHGDHIQVADFVIETELLQDASLVPTSSLSAETRGDDLNGLITPQKTQVELDPLASFSEQSSSSLYSFSTDASIDQNQQPFDPLDGFIGAGGAQSDHDSVLDSSFIPPTPVGTDPLSNDIGIPGYPPPQPPTAEPSSLAPNPQAHQDLLAGFGADGLGSTPLQSSPASPLAIGEMGKTPLTNDPYIASPSQHNNSEQPLIPDGFLQGGNNQANPGYPGPGAMESSAITAEPQPQGPNFLQEDITPPGFDAEHVDLGSEQAQSNPVNSQGPLIPDDFMSEQSAVNTSHQAQTVNEMPAIKSDTGLIPDDFLADFGPAIDSSGAAQRDVDEKAKSEEKSEVTWGNHRTTEDSPLPDHDQPLFANDFSASNEASDLPSQSLKQSGEEPLVADNPEQVISGDDILAAFEAPSAAEPMSSKSAKADVSASQDAFNVVPAGQKAFPKPRPPRPRRGQSGAQRPKAQPIVSQERPQPELQKPVRVKVEQQYEAKSNVSAAMPVSQQEQPRTQPDSSASQTATSTKQTDAPQQPTMPAIPVKPDKAFNQLLLQLGINPKDVPAEQYNQLPATLGKVIHKTIEGLIRLMMTRANLKNEFRMSMTMIRTQENNPLKFCVSADQAIKQMLVNPLQGYLDTESAVEEAFLDFDKHQLAVMAATRSALNHMLSRLDPERLEQRFDDSKSKGMSFGNKRARYWEAYKEFYRDILEEENVFQALFGNEFASAYEEQINKLNQDN</sequence>
<accession>A0A4P9VGI2</accession>
<feature type="compositionally biased region" description="Polar residues" evidence="1">
    <location>
        <begin position="366"/>
        <end position="381"/>
    </location>
</feature>
<dbReference type="CDD" id="cd00060">
    <property type="entry name" value="FHA"/>
    <property type="match status" value="1"/>
</dbReference>
<dbReference type="EMBL" id="NDXW01000001">
    <property type="protein sequence ID" value="RDH42255.1"/>
    <property type="molecule type" value="Genomic_DNA"/>
</dbReference>
<feature type="domain" description="FHA" evidence="2">
    <location>
        <begin position="28"/>
        <end position="78"/>
    </location>
</feature>
<dbReference type="RefSeq" id="WP_094785786.1">
    <property type="nucleotide sequence ID" value="NZ_NDXW01000001.1"/>
</dbReference>
<dbReference type="InterPro" id="IPR008984">
    <property type="entry name" value="SMAD_FHA_dom_sf"/>
</dbReference>
<feature type="compositionally biased region" description="Low complexity" evidence="1">
    <location>
        <begin position="502"/>
        <end position="516"/>
    </location>
</feature>
<dbReference type="Gene3D" id="2.60.200.20">
    <property type="match status" value="1"/>
</dbReference>
<dbReference type="InterPro" id="IPR000253">
    <property type="entry name" value="FHA_dom"/>
</dbReference>
<dbReference type="Pfam" id="PF00498">
    <property type="entry name" value="FHA"/>
    <property type="match status" value="1"/>
</dbReference>
<dbReference type="SMART" id="SM00240">
    <property type="entry name" value="FHA"/>
    <property type="match status" value="1"/>
</dbReference>
<evidence type="ECO:0000259" key="2">
    <source>
        <dbReference type="PROSITE" id="PS50006"/>
    </source>
</evidence>
<feature type="compositionally biased region" description="Basic and acidic residues" evidence="1">
    <location>
        <begin position="433"/>
        <end position="445"/>
    </location>
</feature>
<feature type="compositionally biased region" description="Polar residues" evidence="1">
    <location>
        <begin position="573"/>
        <end position="591"/>
    </location>
</feature>
<dbReference type="Pfam" id="PF20232">
    <property type="entry name" value="T6SS_FHA_C"/>
    <property type="match status" value="1"/>
</dbReference>
<feature type="compositionally biased region" description="Polar residues" evidence="1">
    <location>
        <begin position="346"/>
        <end position="357"/>
    </location>
</feature>
<feature type="compositionally biased region" description="Polar residues" evidence="1">
    <location>
        <begin position="452"/>
        <end position="468"/>
    </location>
</feature>
<organism evidence="3 4">
    <name type="scientific">Zooshikella ganghwensis</name>
    <dbReference type="NCBI Taxonomy" id="202772"/>
    <lineage>
        <taxon>Bacteria</taxon>
        <taxon>Pseudomonadati</taxon>
        <taxon>Pseudomonadota</taxon>
        <taxon>Gammaproteobacteria</taxon>
        <taxon>Oceanospirillales</taxon>
        <taxon>Zooshikellaceae</taxon>
        <taxon>Zooshikella</taxon>
    </lineage>
</organism>
<evidence type="ECO:0000313" key="4">
    <source>
        <dbReference type="Proteomes" id="UP000257039"/>
    </source>
</evidence>
<proteinExistence type="predicted"/>
<feature type="compositionally biased region" description="Low complexity" evidence="1">
    <location>
        <begin position="592"/>
        <end position="610"/>
    </location>
</feature>
<evidence type="ECO:0000313" key="3">
    <source>
        <dbReference type="EMBL" id="RDH42255.1"/>
    </source>
</evidence>
<feature type="region of interest" description="Disordered" evidence="1">
    <location>
        <begin position="195"/>
        <end position="617"/>
    </location>
</feature>
<name>A0A4P9VGI2_9GAMM</name>
<comment type="caution">
    <text evidence="3">The sequence shown here is derived from an EMBL/GenBank/DDBJ whole genome shotgun (WGS) entry which is preliminary data.</text>
</comment>
<dbReference type="NCBIfam" id="TIGR03354">
    <property type="entry name" value="VI_FHA"/>
    <property type="match status" value="2"/>
</dbReference>
<feature type="compositionally biased region" description="Polar residues" evidence="1">
    <location>
        <begin position="276"/>
        <end position="285"/>
    </location>
</feature>
<dbReference type="SUPFAM" id="SSF49879">
    <property type="entry name" value="SMAD/FHA domain"/>
    <property type="match status" value="1"/>
</dbReference>
<reference evidence="3 4" key="1">
    <citation type="submission" date="2017-04" db="EMBL/GenBank/DDBJ databases">
        <title>Draft genome sequence of Zooshikella ganghwensis VG4 isolated from Red Sea sediments.</title>
        <authorList>
            <person name="Rehman Z."/>
            <person name="Alam I."/>
            <person name="Kamau A."/>
            <person name="Bajic V."/>
            <person name="Leiknes T."/>
        </authorList>
    </citation>
    <scope>NUCLEOTIDE SEQUENCE [LARGE SCALE GENOMIC DNA]</scope>
    <source>
        <strain evidence="3 4">VG4</strain>
    </source>
</reference>
<dbReference type="PROSITE" id="PS50006">
    <property type="entry name" value="FHA_DOMAIN"/>
    <property type="match status" value="1"/>
</dbReference>
<feature type="compositionally biased region" description="Basic and acidic residues" evidence="1">
    <location>
        <begin position="413"/>
        <end position="426"/>
    </location>
</feature>
<gene>
    <name evidence="3" type="primary">tagH</name>
    <name evidence="3" type="ORF">B9G39_01685</name>
</gene>
<keyword evidence="4" id="KW-1185">Reference proteome</keyword>
<dbReference type="InterPro" id="IPR046883">
    <property type="entry name" value="T6SS_FHA_C"/>
</dbReference>
<feature type="compositionally biased region" description="Pro residues" evidence="1">
    <location>
        <begin position="212"/>
        <end position="221"/>
    </location>
</feature>
<dbReference type="InterPro" id="IPR017735">
    <property type="entry name" value="T6SS_FHA"/>
</dbReference>
<evidence type="ECO:0000256" key="1">
    <source>
        <dbReference type="SAM" id="MobiDB-lite"/>
    </source>
</evidence>